<feature type="transmembrane region" description="Helical" evidence="1">
    <location>
        <begin position="9"/>
        <end position="29"/>
    </location>
</feature>
<keyword evidence="1" id="KW-1133">Transmembrane helix</keyword>
<accession>A0ABR7D8E7</accession>
<sequence length="144" mass="16884">MHIKNKKGFALLEVLIVINILIVLISLYARQNLVNIRKSKYYIVKEDIMTLTIEEEQFIKESEIKISSDISLVTKLKENGVDESVKIISTDDTNLYIDILKKDIYLIRKKGSEKKYRKLEYEIISEPIKVNIRPTRYVTAYTNK</sequence>
<comment type="caution">
    <text evidence="2">The sequence shown here is derived from an EMBL/GenBank/DDBJ whole genome shotgun (WGS) entry which is preliminary data.</text>
</comment>
<evidence type="ECO:0000256" key="1">
    <source>
        <dbReference type="SAM" id="Phobius"/>
    </source>
</evidence>
<name>A0ABR7D8E7_9CLOT</name>
<protein>
    <recommendedName>
        <fullName evidence="4">Prepilin-type N-terminal cleavage/methylation domain-containing protein</fullName>
    </recommendedName>
</protein>
<organism evidence="2 3">
    <name type="scientific">Clostridium hominis</name>
    <dbReference type="NCBI Taxonomy" id="2763036"/>
    <lineage>
        <taxon>Bacteria</taxon>
        <taxon>Bacillati</taxon>
        <taxon>Bacillota</taxon>
        <taxon>Clostridia</taxon>
        <taxon>Eubacteriales</taxon>
        <taxon>Clostridiaceae</taxon>
        <taxon>Clostridium</taxon>
    </lineage>
</organism>
<evidence type="ECO:0008006" key="4">
    <source>
        <dbReference type="Google" id="ProtNLM"/>
    </source>
</evidence>
<dbReference type="EMBL" id="JACOOO010000001">
    <property type="protein sequence ID" value="MBC5627507.1"/>
    <property type="molecule type" value="Genomic_DNA"/>
</dbReference>
<dbReference type="RefSeq" id="WP_032118931.1">
    <property type="nucleotide sequence ID" value="NZ_JACOOO010000001.1"/>
</dbReference>
<reference evidence="2 3" key="1">
    <citation type="submission" date="2020-08" db="EMBL/GenBank/DDBJ databases">
        <title>Genome public.</title>
        <authorList>
            <person name="Liu C."/>
            <person name="Sun Q."/>
        </authorList>
    </citation>
    <scope>NUCLEOTIDE SEQUENCE [LARGE SCALE GENOMIC DNA]</scope>
    <source>
        <strain evidence="2 3">NSJ-6</strain>
    </source>
</reference>
<keyword evidence="1" id="KW-0472">Membrane</keyword>
<proteinExistence type="predicted"/>
<evidence type="ECO:0000313" key="2">
    <source>
        <dbReference type="EMBL" id="MBC5627507.1"/>
    </source>
</evidence>
<gene>
    <name evidence="2" type="ORF">H8S20_01220</name>
</gene>
<keyword evidence="3" id="KW-1185">Reference proteome</keyword>
<keyword evidence="1" id="KW-0812">Transmembrane</keyword>
<dbReference type="Proteomes" id="UP000596929">
    <property type="component" value="Unassembled WGS sequence"/>
</dbReference>
<evidence type="ECO:0000313" key="3">
    <source>
        <dbReference type="Proteomes" id="UP000596929"/>
    </source>
</evidence>